<reference evidence="5" key="1">
    <citation type="submission" date="2023-01" db="EMBL/GenBank/DDBJ databases">
        <title>Genome assembly of the deep-sea coral Lophelia pertusa.</title>
        <authorList>
            <person name="Herrera S."/>
            <person name="Cordes E."/>
        </authorList>
    </citation>
    <scope>NUCLEOTIDE SEQUENCE</scope>
    <source>
        <strain evidence="5">USNM1676648</strain>
        <tissue evidence="5">Polyp</tissue>
    </source>
</reference>
<dbReference type="OrthoDB" id="2121618at2759"/>
<dbReference type="SUPFAM" id="SSF47473">
    <property type="entry name" value="EF-hand"/>
    <property type="match status" value="1"/>
</dbReference>
<dbReference type="InterPro" id="IPR008979">
    <property type="entry name" value="Galactose-bd-like_sf"/>
</dbReference>
<dbReference type="Gene3D" id="1.10.238.10">
    <property type="entry name" value="EF-hand"/>
    <property type="match status" value="1"/>
</dbReference>
<keyword evidence="1" id="KW-0175">Coiled coil</keyword>
<dbReference type="Pfam" id="PF00754">
    <property type="entry name" value="F5_F8_type_C"/>
    <property type="match status" value="1"/>
</dbReference>
<evidence type="ECO:0000313" key="5">
    <source>
        <dbReference type="EMBL" id="KAJ7392315.1"/>
    </source>
</evidence>
<evidence type="ECO:0000256" key="1">
    <source>
        <dbReference type="SAM" id="Coils"/>
    </source>
</evidence>
<feature type="region of interest" description="Disordered" evidence="2">
    <location>
        <begin position="528"/>
        <end position="666"/>
    </location>
</feature>
<evidence type="ECO:0000259" key="3">
    <source>
        <dbReference type="PROSITE" id="PS50022"/>
    </source>
</evidence>
<feature type="compositionally biased region" description="Acidic residues" evidence="2">
    <location>
        <begin position="591"/>
        <end position="611"/>
    </location>
</feature>
<dbReference type="PANTHER" id="PTHR35538">
    <property type="entry name" value="LIG_CHAN-GLU_BD DOMAIN-CONTAINING PROTEIN"/>
    <property type="match status" value="1"/>
</dbReference>
<protein>
    <submittedName>
        <fullName evidence="5">Uncharacterized protein</fullName>
    </submittedName>
</protein>
<dbReference type="InterPro" id="IPR011992">
    <property type="entry name" value="EF-hand-dom_pair"/>
</dbReference>
<evidence type="ECO:0000313" key="6">
    <source>
        <dbReference type="Proteomes" id="UP001163046"/>
    </source>
</evidence>
<feature type="region of interest" description="Disordered" evidence="2">
    <location>
        <begin position="198"/>
        <end position="237"/>
    </location>
</feature>
<feature type="compositionally biased region" description="Basic and acidic residues" evidence="2">
    <location>
        <begin position="553"/>
        <end position="564"/>
    </location>
</feature>
<dbReference type="EMBL" id="MU825401">
    <property type="protein sequence ID" value="KAJ7392315.1"/>
    <property type="molecule type" value="Genomic_DNA"/>
</dbReference>
<dbReference type="SUPFAM" id="SSF49785">
    <property type="entry name" value="Galactose-binding domain-like"/>
    <property type="match status" value="1"/>
</dbReference>
<feature type="compositionally biased region" description="Polar residues" evidence="2">
    <location>
        <begin position="158"/>
        <end position="174"/>
    </location>
</feature>
<feature type="compositionally biased region" description="Acidic residues" evidence="2">
    <location>
        <begin position="215"/>
        <end position="228"/>
    </location>
</feature>
<sequence length="959" mass="110207">MALTWALEKCNNYETFTRNVELLRRTSDMFLRHMRIIERVQLFRDLWEQWTSKAKSAGGEHENRLNNFRKSRDRKEKKGWEHERVIRLERDKKREEFLAKKRFRLPKIIVTQYEDKLETFEARVQSSKKRETPSVLPNLVSIPRGSENEKGRKESDADSQGSRLELPDSQSYTQEGSFDDIAQADEQYESLLLEHENKEEAVTDGADSNSQETDVGVDMEDKSEENVLENDVSQSEVAIEPESDLMSENSVNTKIDEQNIKHTEQELDNRLHEQDNQFNAANENGTEEFEVKEREGRVEEKENETVKEKKEIQMNFLVPPSVTVMAGENGSDNGSIGDADETASLMGAFIPVAMALVATQGYPTASSVKVHKKDKCWVESYTLSFSTDGSQWQQYTENGAVKVFKGNRNNNSVVINSLSHPMEARFVRFIPQSWKSSIAMRVEVYGEVIESDMARNTPPPLAEGEEEEQHIHEVILEDEEEQEMEEFVCGDENKEVIVQQDAWEEETVYSVVETASQIQSKVAVVSRSSQSMIDLTVQGEKHTPKTKRRSKKPKQDKQEENEEKKKKKKKKKKVREKKAKDPLETSLTLLDDAEEEEGASSPEEEEEEQQEETERNSPSLPEIPKRPESVTRIPPAPKRTFSMFPVRKESRDEPSKPAVRRRAQTDDSIRNELMRQQLAEDRRKKLEAVMDKPKKEIQAQSPVYDSYGDSSGLDNFLSKYCIISEGQANYYRRVFQTFDEDKNGVLFPEDLLEALESVNSNLLSDSHINYIYRVLELCDCSLDSGVDFKLFSVVAAFSQRVAVLDEFAKILISKLDFRELDFKLQRAKRLFLCYVDEEKKTISLEELMLGLTAGGLTTDQKEATLKIPRQDGLFGLSRLFNLHSFVYSHPRSHSTRSTWNCCLQRYLNSLEITSGRQPYSRENTCHVRQILVEITDEFRTLIVQSESASSSLCGLRHVA</sequence>
<gene>
    <name evidence="5" type="ORF">OS493_011972</name>
</gene>
<organism evidence="5 6">
    <name type="scientific">Desmophyllum pertusum</name>
    <dbReference type="NCBI Taxonomy" id="174260"/>
    <lineage>
        <taxon>Eukaryota</taxon>
        <taxon>Metazoa</taxon>
        <taxon>Cnidaria</taxon>
        <taxon>Anthozoa</taxon>
        <taxon>Hexacorallia</taxon>
        <taxon>Scleractinia</taxon>
        <taxon>Caryophylliina</taxon>
        <taxon>Caryophylliidae</taxon>
        <taxon>Desmophyllum</taxon>
    </lineage>
</organism>
<dbReference type="GO" id="GO:0005509">
    <property type="term" value="F:calcium ion binding"/>
    <property type="evidence" value="ECO:0007669"/>
    <property type="project" value="InterPro"/>
</dbReference>
<dbReference type="PANTHER" id="PTHR35538:SF6">
    <property type="entry name" value="EF-HAND DOMAIN-CONTAINING PROTEIN"/>
    <property type="match status" value="1"/>
</dbReference>
<feature type="domain" description="F5/8 type C" evidence="3">
    <location>
        <begin position="377"/>
        <end position="447"/>
    </location>
</feature>
<dbReference type="Gene3D" id="2.60.120.260">
    <property type="entry name" value="Galactose-binding domain-like"/>
    <property type="match status" value="1"/>
</dbReference>
<dbReference type="InterPro" id="IPR002048">
    <property type="entry name" value="EF_hand_dom"/>
</dbReference>
<evidence type="ECO:0000259" key="4">
    <source>
        <dbReference type="PROSITE" id="PS50222"/>
    </source>
</evidence>
<proteinExistence type="predicted"/>
<dbReference type="Proteomes" id="UP001163046">
    <property type="component" value="Unassembled WGS sequence"/>
</dbReference>
<feature type="compositionally biased region" description="Basic and acidic residues" evidence="2">
    <location>
        <begin position="646"/>
        <end position="655"/>
    </location>
</feature>
<feature type="domain" description="EF-hand" evidence="4">
    <location>
        <begin position="726"/>
        <end position="761"/>
    </location>
</feature>
<dbReference type="PROSITE" id="PS50022">
    <property type="entry name" value="FA58C_3"/>
    <property type="match status" value="1"/>
</dbReference>
<feature type="region of interest" description="Disordered" evidence="2">
    <location>
        <begin position="124"/>
        <end position="174"/>
    </location>
</feature>
<keyword evidence="6" id="KW-1185">Reference proteome</keyword>
<dbReference type="CDD" id="cd00057">
    <property type="entry name" value="FA58C"/>
    <property type="match status" value="1"/>
</dbReference>
<feature type="coiled-coil region" evidence="1">
    <location>
        <begin position="264"/>
        <end position="311"/>
    </location>
</feature>
<dbReference type="InterPro" id="IPR000421">
    <property type="entry name" value="FA58C"/>
</dbReference>
<dbReference type="PROSITE" id="PS50222">
    <property type="entry name" value="EF_HAND_2"/>
    <property type="match status" value="1"/>
</dbReference>
<dbReference type="AlphaFoldDB" id="A0A9X0A3E9"/>
<dbReference type="SMART" id="SM00231">
    <property type="entry name" value="FA58C"/>
    <property type="match status" value="1"/>
</dbReference>
<feature type="compositionally biased region" description="Basic residues" evidence="2">
    <location>
        <begin position="565"/>
        <end position="577"/>
    </location>
</feature>
<accession>A0A9X0A3E9</accession>
<comment type="caution">
    <text evidence="5">The sequence shown here is derived from an EMBL/GenBank/DDBJ whole genome shotgun (WGS) entry which is preliminary data.</text>
</comment>
<feature type="compositionally biased region" description="Basic and acidic residues" evidence="2">
    <location>
        <begin position="146"/>
        <end position="156"/>
    </location>
</feature>
<name>A0A9X0A3E9_9CNID</name>
<evidence type="ECO:0000256" key="2">
    <source>
        <dbReference type="SAM" id="MobiDB-lite"/>
    </source>
</evidence>